<name>A0A2A6CVK0_PRIPA</name>
<reference evidence="2" key="1">
    <citation type="journal article" date="2008" name="Nat. Genet.">
        <title>The Pristionchus pacificus genome provides a unique perspective on nematode lifestyle and parasitism.</title>
        <authorList>
            <person name="Dieterich C."/>
            <person name="Clifton S.W."/>
            <person name="Schuster L.N."/>
            <person name="Chinwalla A."/>
            <person name="Delehaunty K."/>
            <person name="Dinkelacker I."/>
            <person name="Fulton L."/>
            <person name="Fulton R."/>
            <person name="Godfrey J."/>
            <person name="Minx P."/>
            <person name="Mitreva M."/>
            <person name="Roeseler W."/>
            <person name="Tian H."/>
            <person name="Witte H."/>
            <person name="Yang S.P."/>
            <person name="Wilson R.K."/>
            <person name="Sommer R.J."/>
        </authorList>
    </citation>
    <scope>NUCLEOTIDE SEQUENCE [LARGE SCALE GENOMIC DNA]</scope>
    <source>
        <strain evidence="2">PS312</strain>
    </source>
</reference>
<evidence type="ECO:0000313" key="1">
    <source>
        <dbReference type="EnsemblMetazoa" id="PPA07816.1"/>
    </source>
</evidence>
<protein>
    <submittedName>
        <fullName evidence="1">Uncharacterized protein</fullName>
    </submittedName>
</protein>
<sequence>MPETHNVDEVVAELARRSVLVGDDAGRCALRHSPALRKRTVAAPALIFPGFGIPGPAILGSHRFGAHVEQVGDVARVACQLEVGQTGQVQVEKLNSKINSLNDSQVPASTVIATSSRERTTIDDDEAAIGDTVATIREDVSERPECMKDD</sequence>
<accession>A0A8R1U663</accession>
<dbReference type="Proteomes" id="UP000005239">
    <property type="component" value="Unassembled WGS sequence"/>
</dbReference>
<reference evidence="1" key="2">
    <citation type="submission" date="2022-06" db="UniProtKB">
        <authorList>
            <consortium name="EnsemblMetazoa"/>
        </authorList>
    </citation>
    <scope>IDENTIFICATION</scope>
    <source>
        <strain evidence="1">PS312</strain>
    </source>
</reference>
<accession>A0A2A6CVK0</accession>
<evidence type="ECO:0000313" key="2">
    <source>
        <dbReference type="Proteomes" id="UP000005239"/>
    </source>
</evidence>
<dbReference type="EnsemblMetazoa" id="PPA07816.1">
    <property type="protein sequence ID" value="PPA07816.1"/>
    <property type="gene ID" value="WBGene00097370"/>
</dbReference>
<proteinExistence type="predicted"/>
<keyword evidence="2" id="KW-1185">Reference proteome</keyword>
<organism evidence="1 2">
    <name type="scientific">Pristionchus pacificus</name>
    <name type="common">Parasitic nematode worm</name>
    <dbReference type="NCBI Taxonomy" id="54126"/>
    <lineage>
        <taxon>Eukaryota</taxon>
        <taxon>Metazoa</taxon>
        <taxon>Ecdysozoa</taxon>
        <taxon>Nematoda</taxon>
        <taxon>Chromadorea</taxon>
        <taxon>Rhabditida</taxon>
        <taxon>Rhabditina</taxon>
        <taxon>Diplogasteromorpha</taxon>
        <taxon>Diplogasteroidea</taxon>
        <taxon>Neodiplogasteridae</taxon>
        <taxon>Pristionchus</taxon>
    </lineage>
</organism>
<gene>
    <name evidence="1" type="primary">WBGene00097370</name>
</gene>
<dbReference type="AlphaFoldDB" id="A0A2A6CVK0"/>